<dbReference type="AlphaFoldDB" id="A0A8I3WI42"/>
<accession>A0A8I3WI42</accession>
<organism evidence="1 2">
    <name type="scientific">Callithrix jacchus</name>
    <name type="common">White-tufted-ear marmoset</name>
    <name type="synonym">Simia Jacchus</name>
    <dbReference type="NCBI Taxonomy" id="9483"/>
    <lineage>
        <taxon>Eukaryota</taxon>
        <taxon>Metazoa</taxon>
        <taxon>Chordata</taxon>
        <taxon>Craniata</taxon>
        <taxon>Vertebrata</taxon>
        <taxon>Euteleostomi</taxon>
        <taxon>Mammalia</taxon>
        <taxon>Eutheria</taxon>
        <taxon>Euarchontoglires</taxon>
        <taxon>Primates</taxon>
        <taxon>Haplorrhini</taxon>
        <taxon>Platyrrhini</taxon>
        <taxon>Cebidae</taxon>
        <taxon>Callitrichinae</taxon>
        <taxon>Callithrix</taxon>
        <taxon>Callithrix</taxon>
    </lineage>
</organism>
<dbReference type="Proteomes" id="UP000008225">
    <property type="component" value="Chromosome 4"/>
</dbReference>
<evidence type="ECO:0000313" key="2">
    <source>
        <dbReference type="Proteomes" id="UP000008225"/>
    </source>
</evidence>
<evidence type="ECO:0000313" key="1">
    <source>
        <dbReference type="Ensembl" id="ENSCJAP00000081313.1"/>
    </source>
</evidence>
<protein>
    <submittedName>
        <fullName evidence="1">Uncharacterized protein</fullName>
    </submittedName>
</protein>
<name>A0A8I3WI42_CALJA</name>
<dbReference type="PRINTS" id="PR02045">
    <property type="entry name" value="F138DOMAIN"/>
</dbReference>
<dbReference type="Ensembl" id="ENSCJAT00000122665.1">
    <property type="protein sequence ID" value="ENSCJAP00000081313.1"/>
    <property type="gene ID" value="ENSCJAG00000071802.1"/>
</dbReference>
<dbReference type="PANTHER" id="PTHR12138:SF152">
    <property type="entry name" value="C2H2-TYPE DOMAIN-CONTAINING PROTEIN"/>
    <property type="match status" value="1"/>
</dbReference>
<reference evidence="1" key="2">
    <citation type="submission" date="2025-08" db="UniProtKB">
        <authorList>
            <consortium name="Ensembl"/>
        </authorList>
    </citation>
    <scope>IDENTIFICATION</scope>
</reference>
<reference evidence="1" key="3">
    <citation type="submission" date="2025-09" db="UniProtKB">
        <authorList>
            <consortium name="Ensembl"/>
        </authorList>
    </citation>
    <scope>IDENTIFICATION</scope>
</reference>
<proteinExistence type="predicted"/>
<keyword evidence="2" id="KW-1185">Reference proteome</keyword>
<dbReference type="PANTHER" id="PTHR12138">
    <property type="entry name" value="PRIMATE-EXPANDED PROTEIN FAMILY"/>
    <property type="match status" value="1"/>
</dbReference>
<dbReference type="GeneTree" id="ENSGT01120000271815"/>
<sequence length="145" mass="15598">MMESFALLPRLLECNLRFLGSSDSPTSASRVAGITGTHHCTWLIFIFLVETGFHHVGQAGLELLTSSDPPTSASQSAGIAGINHCTWPSLAVFLCPVPCGVSASDISNAKLSLSVHRPQLNTKSPLSGVLHLFISFQRFANLLHW</sequence>
<reference evidence="1 2" key="1">
    <citation type="submission" date="2009-03" db="EMBL/GenBank/DDBJ databases">
        <authorList>
            <person name="Warren W."/>
            <person name="Ye L."/>
            <person name="Minx P."/>
            <person name="Worley K."/>
            <person name="Gibbs R."/>
            <person name="Wilson R.K."/>
        </authorList>
    </citation>
    <scope>NUCLEOTIDE SEQUENCE [LARGE SCALE GENOMIC DNA]</scope>
</reference>